<keyword evidence="3" id="KW-0863">Zinc-finger</keyword>
<gene>
    <name evidence="8" type="ORF">DME_LOCUS5875</name>
</gene>
<evidence type="ECO:0000313" key="9">
    <source>
        <dbReference type="Proteomes" id="UP000038040"/>
    </source>
</evidence>
<accession>A0A0N4U428</accession>
<dbReference type="Gene3D" id="3.30.160.60">
    <property type="entry name" value="Classic Zinc Finger"/>
    <property type="match status" value="2"/>
</dbReference>
<evidence type="ECO:0000256" key="6">
    <source>
        <dbReference type="SAM" id="MobiDB-lite"/>
    </source>
</evidence>
<keyword evidence="2" id="KW-0677">Repeat</keyword>
<dbReference type="OrthoDB" id="6110130at2759"/>
<dbReference type="GO" id="GO:0045944">
    <property type="term" value="P:positive regulation of transcription by RNA polymerase II"/>
    <property type="evidence" value="ECO:0007669"/>
    <property type="project" value="TreeGrafter"/>
</dbReference>
<keyword evidence="5" id="KW-0175">Coiled coil</keyword>
<feature type="domain" description="C2H2-type" evidence="7">
    <location>
        <begin position="410"/>
        <end position="431"/>
    </location>
</feature>
<evidence type="ECO:0000256" key="4">
    <source>
        <dbReference type="ARBA" id="ARBA00022833"/>
    </source>
</evidence>
<evidence type="ECO:0000256" key="1">
    <source>
        <dbReference type="ARBA" id="ARBA00022723"/>
    </source>
</evidence>
<dbReference type="GO" id="GO:0005634">
    <property type="term" value="C:nucleus"/>
    <property type="evidence" value="ECO:0007669"/>
    <property type="project" value="TreeGrafter"/>
</dbReference>
<evidence type="ECO:0000313" key="10">
    <source>
        <dbReference type="Proteomes" id="UP000274756"/>
    </source>
</evidence>
<dbReference type="PANTHER" id="PTHR24403">
    <property type="entry name" value="ZINC FINGER PROTEIN"/>
    <property type="match status" value="1"/>
</dbReference>
<protein>
    <submittedName>
        <fullName evidence="11">C2H2-type domain-containing protein</fullName>
    </submittedName>
</protein>
<reference evidence="11" key="1">
    <citation type="submission" date="2017-02" db="UniProtKB">
        <authorList>
            <consortium name="WormBaseParasite"/>
        </authorList>
    </citation>
    <scope>IDENTIFICATION</scope>
</reference>
<dbReference type="AlphaFoldDB" id="A0A0N4U428"/>
<evidence type="ECO:0000256" key="3">
    <source>
        <dbReference type="ARBA" id="ARBA00022771"/>
    </source>
</evidence>
<feature type="compositionally biased region" description="Polar residues" evidence="6">
    <location>
        <begin position="119"/>
        <end position="132"/>
    </location>
</feature>
<organism evidence="9 11">
    <name type="scientific">Dracunculus medinensis</name>
    <name type="common">Guinea worm</name>
    <dbReference type="NCBI Taxonomy" id="318479"/>
    <lineage>
        <taxon>Eukaryota</taxon>
        <taxon>Metazoa</taxon>
        <taxon>Ecdysozoa</taxon>
        <taxon>Nematoda</taxon>
        <taxon>Chromadorea</taxon>
        <taxon>Rhabditida</taxon>
        <taxon>Spirurina</taxon>
        <taxon>Dracunculoidea</taxon>
        <taxon>Dracunculidae</taxon>
        <taxon>Dracunculus</taxon>
    </lineage>
</organism>
<keyword evidence="4" id="KW-0862">Zinc</keyword>
<feature type="compositionally biased region" description="Acidic residues" evidence="6">
    <location>
        <begin position="149"/>
        <end position="169"/>
    </location>
</feature>
<evidence type="ECO:0000259" key="7">
    <source>
        <dbReference type="PROSITE" id="PS00028"/>
    </source>
</evidence>
<feature type="coiled-coil region" evidence="5">
    <location>
        <begin position="510"/>
        <end position="537"/>
    </location>
</feature>
<evidence type="ECO:0000313" key="11">
    <source>
        <dbReference type="WBParaSite" id="DME_0000151501-mRNA-1"/>
    </source>
</evidence>
<proteinExistence type="predicted"/>
<dbReference type="STRING" id="318479.A0A0N4U428"/>
<dbReference type="SMART" id="SM00355">
    <property type="entry name" value="ZnF_C2H2"/>
    <property type="match status" value="6"/>
</dbReference>
<evidence type="ECO:0000313" key="8">
    <source>
        <dbReference type="EMBL" id="VDN55902.1"/>
    </source>
</evidence>
<evidence type="ECO:0000256" key="5">
    <source>
        <dbReference type="SAM" id="Coils"/>
    </source>
</evidence>
<feature type="domain" description="C2H2-type" evidence="7">
    <location>
        <begin position="763"/>
        <end position="784"/>
    </location>
</feature>
<reference evidence="8 10" key="2">
    <citation type="submission" date="2018-11" db="EMBL/GenBank/DDBJ databases">
        <authorList>
            <consortium name="Pathogen Informatics"/>
        </authorList>
    </citation>
    <scope>NUCLEOTIDE SEQUENCE [LARGE SCALE GENOMIC DNA]</scope>
</reference>
<dbReference type="WBParaSite" id="DME_0000151501-mRNA-1">
    <property type="protein sequence ID" value="DME_0000151501-mRNA-1"/>
    <property type="gene ID" value="DME_0000151501"/>
</dbReference>
<dbReference type="Proteomes" id="UP000038040">
    <property type="component" value="Unplaced"/>
</dbReference>
<dbReference type="EMBL" id="UYYG01001153">
    <property type="protein sequence ID" value="VDN55902.1"/>
    <property type="molecule type" value="Genomic_DNA"/>
</dbReference>
<dbReference type="PANTHER" id="PTHR24403:SF110">
    <property type="entry name" value="C2H2-TYPE DOMAIN-CONTAINING PROTEIN-RELATED"/>
    <property type="match status" value="1"/>
</dbReference>
<keyword evidence="1" id="KW-0479">Metal-binding</keyword>
<dbReference type="InterPro" id="IPR013087">
    <property type="entry name" value="Znf_C2H2_type"/>
</dbReference>
<dbReference type="GO" id="GO:0008270">
    <property type="term" value="F:zinc ion binding"/>
    <property type="evidence" value="ECO:0007669"/>
    <property type="project" value="UniProtKB-KW"/>
</dbReference>
<evidence type="ECO:0000256" key="2">
    <source>
        <dbReference type="ARBA" id="ARBA00022737"/>
    </source>
</evidence>
<sequence length="822" mass="92096">MVETSDLMNIEMVNTICASQSSSASSNDSSAHNGFTNCQNSFIADNSNKANDDMSSKDLKQNGICDAAISIEGMSNDIETDVEKQSNSFLSEEQERESSLINGNKEVENGKSDLPNEPTKGNESVGTRTCISKENIPAETKQSSSVEYIELDDDDDDVDDDDDDDDIIEEPPAKKKKVEPQKSPVPDDPAAERTKKVPELTSSEALLDKLEVFVSNAIETNDNVDRKMLDALLRAINIQVQREPLSVRRLILDKQLVLPNTISLPPSQIVDLLIEHDPEIPLGKVIVKMFGEERPKLSETDRRDRHLLKLSHPAPLMTKLLMDIGQDLVQESTYSDIVHAKNLPETPKNMETYKQVAQQLKPVLEALRKKNEPYKLKQHMCQLCAFKTESLIVLALHKQTPHFDGRKYQCGLCPEYFTNENMISQHYIQQHDLVPGKEEALPRNPCPCCDEDFMYKGQRDQHLKMCRRDLNRVRLIMAPKSPQDVCAINQWMWPKPPFDPTILHQQQVAQRQQAEKLQRAQLAQQQLQKRNQQFAAQKTFLAQQQQAALLLQQQRLRAAQVVAQQTNKVNSLISNPSLVAAMQQQIRAAAAVAVAGLRNDLFQARASNNARTLAASASSMANRAKNPQQIPNSRAINAVASSSHGSGNVCEICDQNVHERDRYLSHLQLFHKQMIGKNVSDMQQGAPLACSRCHDRFWTYEGLERHLVMAHGLVTSDLLTKAQRKEDGGRCKLCGKQYAFNMLQHLVTDHNVKLCSAEIMYSCDVCSFKCSSYSSLETHLNTVHPKTPLQNAASSNLSAGPSQDELMRKVKGNVNGIHCIVI</sequence>
<feature type="domain" description="C2H2-type" evidence="7">
    <location>
        <begin position="690"/>
        <end position="711"/>
    </location>
</feature>
<feature type="region of interest" description="Disordered" evidence="6">
    <location>
        <begin position="81"/>
        <end position="199"/>
    </location>
</feature>
<dbReference type="InterPro" id="IPR050688">
    <property type="entry name" value="Zinc_finger/UBP_domain"/>
</dbReference>
<name>A0A0N4U428_DRAME</name>
<keyword evidence="10" id="KW-1185">Reference proteome</keyword>
<dbReference type="PROSITE" id="PS00028">
    <property type="entry name" value="ZINC_FINGER_C2H2_1"/>
    <property type="match status" value="3"/>
</dbReference>
<dbReference type="Proteomes" id="UP000274756">
    <property type="component" value="Unassembled WGS sequence"/>
</dbReference>